<feature type="domain" description="DNA topoisomerase IB N-terminal" evidence="8">
    <location>
        <begin position="21"/>
        <end position="69"/>
    </location>
</feature>
<dbReference type="Pfam" id="PF21338">
    <property type="entry name" value="Top1B_N_bact"/>
    <property type="match status" value="1"/>
</dbReference>
<evidence type="ECO:0000256" key="3">
    <source>
        <dbReference type="ARBA" id="ARBA00012891"/>
    </source>
</evidence>
<sequence>MRLRRSALSAPGISRKRRGKGFAYYGPDGSLLNDDPTIARIKALVIPPAWKKVWICPFPNGHIQAVGTDAAGRRQYLYHPQWHQERAEEKFDRVLDMSTRLPDWRAKVADDLGGKGLSRDRVLALALHLLDHGYFRAGGEQYAEENESYGLATLLCEHVSVRGDAVSFDYPAKSGVQRRLELADPEVARAVKALLRRGDRSGRLLVCRAASGWADIRSDDLNARFKELVGAEFSVKDLRTWHGTVLAAAAFADADPPVSKRVVKRVEAAVMKEVAESLGNTPAVARSSYVDPRVVAGYEQGLTIGTAVRRAARIDDSVAAQAVLEKATRNLILKVDKGNAASRRPKGAPMPTAA</sequence>
<dbReference type="InterPro" id="IPR013500">
    <property type="entry name" value="TopoI_cat_euk"/>
</dbReference>
<dbReference type="SUPFAM" id="SSF56349">
    <property type="entry name" value="DNA breaking-rejoining enzymes"/>
    <property type="match status" value="1"/>
</dbReference>
<proteinExistence type="inferred from homology"/>
<protein>
    <recommendedName>
        <fullName evidence="3">DNA topoisomerase</fullName>
        <ecNumber evidence="3">5.6.2.1</ecNumber>
    </recommendedName>
</protein>
<dbReference type="STRING" id="258533.BN977_05356"/>
<dbReference type="PROSITE" id="PS52038">
    <property type="entry name" value="TOPO_IB_2"/>
    <property type="match status" value="1"/>
</dbReference>
<comment type="caution">
    <text evidence="9">The sequence shown here is derived from an EMBL/GenBank/DDBJ whole genome shotgun (WGS) entry which is preliminary data.</text>
</comment>
<dbReference type="GO" id="GO:0003677">
    <property type="term" value="F:DNA binding"/>
    <property type="evidence" value="ECO:0007669"/>
    <property type="project" value="UniProtKB-KW"/>
</dbReference>
<comment type="catalytic activity">
    <reaction evidence="1">
        <text>ATP-independent breakage of single-stranded DNA, followed by passage and rejoining.</text>
        <dbReference type="EC" id="5.6.2.1"/>
    </reaction>
</comment>
<dbReference type="InterPro" id="IPR001631">
    <property type="entry name" value="TopoI"/>
</dbReference>
<name>W9AYA6_MYCCO</name>
<dbReference type="Proteomes" id="UP000028870">
    <property type="component" value="Unassembled WGS sequence"/>
</dbReference>
<reference evidence="9" key="2">
    <citation type="submission" date="2014-03" db="EMBL/GenBank/DDBJ databases">
        <authorList>
            <person name="Urmite Genomes"/>
        </authorList>
    </citation>
    <scope>NUCLEOTIDE SEQUENCE</scope>
    <source>
        <strain evidence="9">DSM 44829</strain>
    </source>
</reference>
<evidence type="ECO:0000256" key="1">
    <source>
        <dbReference type="ARBA" id="ARBA00000213"/>
    </source>
</evidence>
<dbReference type="Gene3D" id="3.30.66.10">
    <property type="entry name" value="DNA topoisomerase I domain"/>
    <property type="match status" value="1"/>
</dbReference>
<dbReference type="EMBL" id="CCBB010000003">
    <property type="protein sequence ID" value="CDO10523.1"/>
    <property type="molecule type" value="Genomic_DNA"/>
</dbReference>
<accession>W9AYA6</accession>
<feature type="domain" description="DNA topoisomerase I catalytic core eukaryotic-type" evidence="7">
    <location>
        <begin position="81"/>
        <end position="287"/>
    </location>
</feature>
<comment type="similarity">
    <text evidence="2">Belongs to the type IB topoisomerase family.</text>
</comment>
<organism evidence="9 10">
    <name type="scientific">Mycolicibacterium cosmeticum</name>
    <dbReference type="NCBI Taxonomy" id="258533"/>
    <lineage>
        <taxon>Bacteria</taxon>
        <taxon>Bacillati</taxon>
        <taxon>Actinomycetota</taxon>
        <taxon>Actinomycetes</taxon>
        <taxon>Mycobacteriales</taxon>
        <taxon>Mycobacteriaceae</taxon>
        <taxon>Mycolicibacterium</taxon>
    </lineage>
</organism>
<evidence type="ECO:0000256" key="5">
    <source>
        <dbReference type="ARBA" id="ARBA00023125"/>
    </source>
</evidence>
<dbReference type="PRINTS" id="PR00416">
    <property type="entry name" value="EUTPISMRASEI"/>
</dbReference>
<keyword evidence="5" id="KW-0238">DNA-binding</keyword>
<dbReference type="Gene3D" id="1.10.132.120">
    <property type="match status" value="1"/>
</dbReference>
<dbReference type="SUPFAM" id="SSF55869">
    <property type="entry name" value="DNA topoisomerase I domain"/>
    <property type="match status" value="1"/>
</dbReference>
<dbReference type="GO" id="GO:0003917">
    <property type="term" value="F:DNA topoisomerase type I (single strand cut, ATP-independent) activity"/>
    <property type="evidence" value="ECO:0007669"/>
    <property type="project" value="UniProtKB-EC"/>
</dbReference>
<evidence type="ECO:0000313" key="9">
    <source>
        <dbReference type="EMBL" id="CDO10523.1"/>
    </source>
</evidence>
<gene>
    <name evidence="9" type="ORF">BN977_05356</name>
</gene>
<dbReference type="Gene3D" id="3.90.15.10">
    <property type="entry name" value="Topoisomerase I, Chain A, domain 3"/>
    <property type="match status" value="1"/>
</dbReference>
<dbReference type="EC" id="5.6.2.1" evidence="3"/>
<keyword evidence="4" id="KW-0799">Topoisomerase</keyword>
<dbReference type="InterPro" id="IPR014711">
    <property type="entry name" value="TopoI_cat_a-hlx-sub_euk"/>
</dbReference>
<dbReference type="RefSeq" id="WP_036402691.1">
    <property type="nucleotide sequence ID" value="NZ_CCBB010000003.1"/>
</dbReference>
<dbReference type="eggNOG" id="COG3569">
    <property type="taxonomic scope" value="Bacteria"/>
</dbReference>
<evidence type="ECO:0000256" key="2">
    <source>
        <dbReference type="ARBA" id="ARBA00006645"/>
    </source>
</evidence>
<dbReference type="AlphaFoldDB" id="W9AYA6"/>
<evidence type="ECO:0000256" key="6">
    <source>
        <dbReference type="ARBA" id="ARBA00023235"/>
    </source>
</evidence>
<keyword evidence="10" id="KW-1185">Reference proteome</keyword>
<dbReference type="InterPro" id="IPR049331">
    <property type="entry name" value="Top1B_N_bact"/>
</dbReference>
<keyword evidence="6" id="KW-0413">Isomerase</keyword>
<dbReference type="Pfam" id="PF01028">
    <property type="entry name" value="Topoisom_I"/>
    <property type="match status" value="1"/>
</dbReference>
<evidence type="ECO:0000313" key="10">
    <source>
        <dbReference type="Proteomes" id="UP000028870"/>
    </source>
</evidence>
<dbReference type="InterPro" id="IPR011010">
    <property type="entry name" value="DNA_brk_join_enz"/>
</dbReference>
<reference evidence="9" key="1">
    <citation type="submission" date="2014-03" db="EMBL/GenBank/DDBJ databases">
        <title>Draft Genome Sequence of Mycobacterium cosmeticum DSM 44829.</title>
        <authorList>
            <person name="Croce O."/>
            <person name="Robert C."/>
            <person name="Raoult D."/>
            <person name="Drancourt M."/>
        </authorList>
    </citation>
    <scope>NUCLEOTIDE SEQUENCE [LARGE SCALE GENOMIC DNA]</scope>
    <source>
        <strain evidence="9">DSM 44829</strain>
    </source>
</reference>
<dbReference type="OrthoDB" id="9778962at2"/>
<evidence type="ECO:0000256" key="4">
    <source>
        <dbReference type="ARBA" id="ARBA00023029"/>
    </source>
</evidence>
<evidence type="ECO:0000259" key="8">
    <source>
        <dbReference type="Pfam" id="PF21338"/>
    </source>
</evidence>
<dbReference type="InterPro" id="IPR035447">
    <property type="entry name" value="DNA_topo_I_N_sf"/>
</dbReference>
<dbReference type="GO" id="GO:0006265">
    <property type="term" value="P:DNA topological change"/>
    <property type="evidence" value="ECO:0007669"/>
    <property type="project" value="InterPro"/>
</dbReference>
<evidence type="ECO:0000259" key="7">
    <source>
        <dbReference type="Pfam" id="PF01028"/>
    </source>
</evidence>